<feature type="transmembrane region" description="Helical" evidence="6">
    <location>
        <begin position="119"/>
        <end position="141"/>
    </location>
</feature>
<dbReference type="EMBL" id="JAHLQF010000002">
    <property type="protein sequence ID" value="MBU5484686.1"/>
    <property type="molecule type" value="Genomic_DNA"/>
</dbReference>
<dbReference type="Proteomes" id="UP000726170">
    <property type="component" value="Unassembled WGS sequence"/>
</dbReference>
<accession>A0ABS6EHK3</accession>
<keyword evidence="4 6" id="KW-1133">Transmembrane helix</keyword>
<comment type="caution">
    <text evidence="8">The sequence shown here is derived from an EMBL/GenBank/DDBJ whole genome shotgun (WGS) entry which is preliminary data.</text>
</comment>
<organism evidence="8 9">
    <name type="scientific">Clostridium mobile</name>
    <dbReference type="NCBI Taxonomy" id="2841512"/>
    <lineage>
        <taxon>Bacteria</taxon>
        <taxon>Bacillati</taxon>
        <taxon>Bacillota</taxon>
        <taxon>Clostridia</taxon>
        <taxon>Eubacteriales</taxon>
        <taxon>Clostridiaceae</taxon>
        <taxon>Clostridium</taxon>
    </lineage>
</organism>
<dbReference type="InterPro" id="IPR052984">
    <property type="entry name" value="UPF0421"/>
</dbReference>
<evidence type="ECO:0000259" key="7">
    <source>
        <dbReference type="Pfam" id="PF11728"/>
    </source>
</evidence>
<dbReference type="PANTHER" id="PTHR40064">
    <property type="entry name" value="MEMBRANE PROTEIN-RELATED"/>
    <property type="match status" value="1"/>
</dbReference>
<sequence>MKFIGFRTVKTAIGASLAIIIGKELGLQYAASAGIITILSVQKTRKKSVKSALKRILSCILALCLALILFNLLGYGEIIFGVFLLIFIPLAVRFKVEEGIVVSSVLVSHLLVEQSTSAFWLWNEVALMIVGVTVALILNLYMPSVEGRIKEDQLFIEESIKEILIKIAEAMRNGEFSKEDEEDLLIDLENRLRGARKLTYINLNNYFRGNDHYYVRYMEMRMQQLETLKSMKEHFRDDFSTYEQALMMADFTEKVANSIYEENTAENLLNDLYRLRENFRSMSLPVSRQEFESRASLFQFLNDIKQFLRVKNEFIIDINMLELNEK</sequence>
<keyword evidence="9" id="KW-1185">Reference proteome</keyword>
<evidence type="ECO:0000256" key="6">
    <source>
        <dbReference type="SAM" id="Phobius"/>
    </source>
</evidence>
<evidence type="ECO:0000256" key="4">
    <source>
        <dbReference type="ARBA" id="ARBA00022989"/>
    </source>
</evidence>
<evidence type="ECO:0000256" key="3">
    <source>
        <dbReference type="ARBA" id="ARBA00022692"/>
    </source>
</evidence>
<keyword evidence="2" id="KW-1003">Cell membrane</keyword>
<dbReference type="PANTHER" id="PTHR40064:SF1">
    <property type="entry name" value="MEMBRANE PROTEIN"/>
    <property type="match status" value="1"/>
</dbReference>
<gene>
    <name evidence="8" type="ORF">KQI86_10110</name>
</gene>
<evidence type="ECO:0000256" key="1">
    <source>
        <dbReference type="ARBA" id="ARBA00004651"/>
    </source>
</evidence>
<reference evidence="8 9" key="1">
    <citation type="submission" date="2021-06" db="EMBL/GenBank/DDBJ databases">
        <authorList>
            <person name="Sun Q."/>
            <person name="Li D."/>
        </authorList>
    </citation>
    <scope>NUCLEOTIDE SEQUENCE [LARGE SCALE GENOMIC DNA]</scope>
    <source>
        <strain evidence="8 9">MSJ-11</strain>
    </source>
</reference>
<evidence type="ECO:0000313" key="8">
    <source>
        <dbReference type="EMBL" id="MBU5484686.1"/>
    </source>
</evidence>
<dbReference type="Pfam" id="PF06081">
    <property type="entry name" value="ArAE_1"/>
    <property type="match status" value="1"/>
</dbReference>
<evidence type="ECO:0000256" key="2">
    <source>
        <dbReference type="ARBA" id="ARBA00022475"/>
    </source>
</evidence>
<evidence type="ECO:0000256" key="5">
    <source>
        <dbReference type="ARBA" id="ARBA00023136"/>
    </source>
</evidence>
<evidence type="ECO:0000313" key="9">
    <source>
        <dbReference type="Proteomes" id="UP000726170"/>
    </source>
</evidence>
<dbReference type="Pfam" id="PF11728">
    <property type="entry name" value="ArAE_1_C"/>
    <property type="match status" value="1"/>
</dbReference>
<keyword evidence="3 6" id="KW-0812">Transmembrane</keyword>
<dbReference type="InterPro" id="IPR021062">
    <property type="entry name" value="ArAE_1_C"/>
</dbReference>
<feature type="transmembrane region" description="Helical" evidence="6">
    <location>
        <begin position="60"/>
        <end position="88"/>
    </location>
</feature>
<dbReference type="RefSeq" id="WP_216439147.1">
    <property type="nucleotide sequence ID" value="NZ_JAHLQF010000002.1"/>
</dbReference>
<comment type="subcellular location">
    <subcellularLocation>
        <location evidence="1">Cell membrane</location>
        <topology evidence="1">Multi-pass membrane protein</topology>
    </subcellularLocation>
</comment>
<name>A0ABS6EHK3_9CLOT</name>
<dbReference type="InterPro" id="IPR010343">
    <property type="entry name" value="ArAE_1"/>
</dbReference>
<keyword evidence="5 6" id="KW-0472">Membrane</keyword>
<feature type="domain" description="Putative aromatic acid exporter C-terminal" evidence="7">
    <location>
        <begin position="147"/>
        <end position="312"/>
    </location>
</feature>
<proteinExistence type="predicted"/>
<protein>
    <submittedName>
        <fullName evidence="8">Aromatic acid exporter family protein</fullName>
    </submittedName>
</protein>